<dbReference type="Gene3D" id="3.20.20.210">
    <property type="match status" value="1"/>
</dbReference>
<reference evidence="3" key="1">
    <citation type="journal article" date="2017" name="bioRxiv">
        <title>Conservation of a gene cluster reveals novel cercosporin biosynthetic mechanisms and extends production to the genus Colletotrichum.</title>
        <authorList>
            <person name="de Jonge R."/>
            <person name="Ebert M.K."/>
            <person name="Huitt-Roehl C.R."/>
            <person name="Pal P."/>
            <person name="Suttle J.C."/>
            <person name="Spanner R.E."/>
            <person name="Neubauer J.D."/>
            <person name="Jurick W.M.II."/>
            <person name="Stott K.A."/>
            <person name="Secor G.A."/>
            <person name="Thomma B.P.H.J."/>
            <person name="Van de Peer Y."/>
            <person name="Townsend C.A."/>
            <person name="Bolton M.D."/>
        </authorList>
    </citation>
    <scope>NUCLEOTIDE SEQUENCE [LARGE SCALE GENOMIC DNA]</scope>
    <source>
        <strain evidence="3">CBS538.71</strain>
    </source>
</reference>
<protein>
    <recommendedName>
        <fullName evidence="1">Cobalamin-independent methionine synthase MetE C-terminal/archaeal domain-containing protein</fullName>
    </recommendedName>
</protein>
<organism evidence="2 3">
    <name type="scientific">Cercospora berteroae</name>
    <dbReference type="NCBI Taxonomy" id="357750"/>
    <lineage>
        <taxon>Eukaryota</taxon>
        <taxon>Fungi</taxon>
        <taxon>Dikarya</taxon>
        <taxon>Ascomycota</taxon>
        <taxon>Pezizomycotina</taxon>
        <taxon>Dothideomycetes</taxon>
        <taxon>Dothideomycetidae</taxon>
        <taxon>Mycosphaerellales</taxon>
        <taxon>Mycosphaerellaceae</taxon>
        <taxon>Cercospora</taxon>
    </lineage>
</organism>
<comment type="caution">
    <text evidence="2">The sequence shown here is derived from an EMBL/GenBank/DDBJ whole genome shotgun (WGS) entry which is preliminary data.</text>
</comment>
<evidence type="ECO:0000313" key="2">
    <source>
        <dbReference type="EMBL" id="PPJ50943.1"/>
    </source>
</evidence>
<dbReference type="EMBL" id="PNEN01001771">
    <property type="protein sequence ID" value="PPJ50943.1"/>
    <property type="molecule type" value="Genomic_DNA"/>
</dbReference>
<accession>A0A2S6BTY6</accession>
<evidence type="ECO:0000313" key="3">
    <source>
        <dbReference type="Proteomes" id="UP000237631"/>
    </source>
</evidence>
<dbReference type="STRING" id="357750.A0A2S6BTY6"/>
<proteinExistence type="predicted"/>
<dbReference type="PANTHER" id="PTHR43844:SF2">
    <property type="entry name" value="SYNTHASE, VITAMIN-B12 INDEPENDENT, PUTATIVE (AFU_ORTHOLOGUE AFUA_3G12060)-RELATED"/>
    <property type="match status" value="1"/>
</dbReference>
<dbReference type="AlphaFoldDB" id="A0A2S6BTY6"/>
<sequence>MSAPPRSPPFRAEHIGSLLRPDELVKKRYAVADGCAKPEELVPIEQQAIKDIVNLQQECGIHSITNGEYSRHQFWGTFMETLNGMEEINLREGGYDQSIFRAYAPDVKSFMHAKTIPNQVTVAASKLFHTGKSTFLPELEYLKSILPKDQWSKIKLTITSPSWYHFRYGPNKAYLPGVYDSDDEYFADLAKAYQVELKILYDAGLRNAQVDDPNLAYFCSEAMLEGWKNDKENFQTADEQLDAYIKFYNECLKVPEDFHMGIHLCRGNYMGSKHFSEGAYDRIATKLFNDLNVSTYYLEYDTERAGGFEPLKYLPKHKNVVLGVITSKFPELENQKDMVERVYKAADFVAEGSGQTREEALNQLSVSPQCGYASHAEGNSLQREDMKKKLQLVRSIADEVWPGQP</sequence>
<dbReference type="SUPFAM" id="SSF51726">
    <property type="entry name" value="UROD/MetE-like"/>
    <property type="match status" value="1"/>
</dbReference>
<dbReference type="InterPro" id="IPR002629">
    <property type="entry name" value="Met_Synth_C/arc"/>
</dbReference>
<gene>
    <name evidence="2" type="ORF">CBER1_06543</name>
</gene>
<dbReference type="GO" id="GO:0008270">
    <property type="term" value="F:zinc ion binding"/>
    <property type="evidence" value="ECO:0007669"/>
    <property type="project" value="InterPro"/>
</dbReference>
<keyword evidence="3" id="KW-1185">Reference proteome</keyword>
<dbReference type="GO" id="GO:0009086">
    <property type="term" value="P:methionine biosynthetic process"/>
    <property type="evidence" value="ECO:0007669"/>
    <property type="project" value="InterPro"/>
</dbReference>
<dbReference type="GO" id="GO:0003871">
    <property type="term" value="F:5-methyltetrahydropteroyltriglutamate-homocysteine S-methyltransferase activity"/>
    <property type="evidence" value="ECO:0007669"/>
    <property type="project" value="InterPro"/>
</dbReference>
<evidence type="ECO:0000259" key="1">
    <source>
        <dbReference type="Pfam" id="PF01717"/>
    </source>
</evidence>
<name>A0A2S6BTY6_9PEZI</name>
<dbReference type="InterPro" id="IPR038071">
    <property type="entry name" value="UROD/MetE-like_sf"/>
</dbReference>
<feature type="domain" description="Cobalamin-independent methionine synthase MetE C-terminal/archaeal" evidence="1">
    <location>
        <begin position="183"/>
        <end position="375"/>
    </location>
</feature>
<dbReference type="CDD" id="cd03311">
    <property type="entry name" value="CIMS_C_terminal_like"/>
    <property type="match status" value="1"/>
</dbReference>
<dbReference type="PANTHER" id="PTHR43844">
    <property type="entry name" value="METHIONINE SYNTHASE"/>
    <property type="match status" value="1"/>
</dbReference>
<dbReference type="Pfam" id="PF01717">
    <property type="entry name" value="Meth_synt_2"/>
    <property type="match status" value="1"/>
</dbReference>
<dbReference type="Proteomes" id="UP000237631">
    <property type="component" value="Unassembled WGS sequence"/>
</dbReference>
<dbReference type="OrthoDB" id="7772923at2759"/>